<reference evidence="2" key="2">
    <citation type="submission" date="2015-06" db="UniProtKB">
        <authorList>
            <consortium name="EnsemblPlants"/>
        </authorList>
    </citation>
    <scope>IDENTIFICATION</scope>
    <source>
        <strain evidence="2">DM1-3 516 R44</strain>
    </source>
</reference>
<evidence type="ECO:0000256" key="1">
    <source>
        <dbReference type="SAM" id="MobiDB-lite"/>
    </source>
</evidence>
<evidence type="ECO:0008006" key="4">
    <source>
        <dbReference type="Google" id="ProtNLM"/>
    </source>
</evidence>
<keyword evidence="3" id="KW-1185">Reference proteome</keyword>
<evidence type="ECO:0000313" key="2">
    <source>
        <dbReference type="EnsemblPlants" id="PGSC0003DMT400091182"/>
    </source>
</evidence>
<protein>
    <recommendedName>
        <fullName evidence="4">Integrase core domain containing protein</fullName>
    </recommendedName>
</protein>
<dbReference type="InParanoid" id="M1DM17"/>
<reference evidence="3" key="1">
    <citation type="journal article" date="2011" name="Nature">
        <title>Genome sequence and analysis of the tuber crop potato.</title>
        <authorList>
            <consortium name="The Potato Genome Sequencing Consortium"/>
        </authorList>
    </citation>
    <scope>NUCLEOTIDE SEQUENCE [LARGE SCALE GENOMIC DNA]</scope>
    <source>
        <strain evidence="3">cv. DM1-3 516 R44</strain>
    </source>
</reference>
<dbReference type="AlphaFoldDB" id="M1DM17"/>
<name>M1DM17_SOLTU</name>
<dbReference type="EnsemblPlants" id="PGSC0003DMT400091182">
    <property type="protein sequence ID" value="PGSC0003DMT400091182"/>
    <property type="gene ID" value="PGSC0003DMG400040753"/>
</dbReference>
<dbReference type="Gramene" id="PGSC0003DMT400091182">
    <property type="protein sequence ID" value="PGSC0003DMT400091182"/>
    <property type="gene ID" value="PGSC0003DMG400040753"/>
</dbReference>
<organism evidence="2 3">
    <name type="scientific">Solanum tuberosum</name>
    <name type="common">Potato</name>
    <dbReference type="NCBI Taxonomy" id="4113"/>
    <lineage>
        <taxon>Eukaryota</taxon>
        <taxon>Viridiplantae</taxon>
        <taxon>Streptophyta</taxon>
        <taxon>Embryophyta</taxon>
        <taxon>Tracheophyta</taxon>
        <taxon>Spermatophyta</taxon>
        <taxon>Magnoliopsida</taxon>
        <taxon>eudicotyledons</taxon>
        <taxon>Gunneridae</taxon>
        <taxon>Pentapetalae</taxon>
        <taxon>asterids</taxon>
        <taxon>lamiids</taxon>
        <taxon>Solanales</taxon>
        <taxon>Solanaceae</taxon>
        <taxon>Solanoideae</taxon>
        <taxon>Solaneae</taxon>
        <taxon>Solanum</taxon>
    </lineage>
</organism>
<dbReference type="PaxDb" id="4113-PGSC0003DMT400091182"/>
<sequence>MKLHDKIGSYHTLGAIDSDCCLVVCDYESTCKFRPRDIVENDLRCGLAKKDWLKPGTDHTHDTPSTDRRLGTLDIVLIRDEANVAAPRREPQIEAELTSLRTDVDAILVTPTFEPQAAPTTLADDTVLDALFSGTTQEGLERRQENEAKKASIIDEHLHQQRVRESVAGASSSAPVVEVPPVVRDIVSTTAGAMMDDVGTTEGDPTIAPAGFGKPDPPARA</sequence>
<dbReference type="Proteomes" id="UP000011115">
    <property type="component" value="Unassembled WGS sequence"/>
</dbReference>
<accession>M1DM17</accession>
<evidence type="ECO:0000313" key="3">
    <source>
        <dbReference type="Proteomes" id="UP000011115"/>
    </source>
</evidence>
<dbReference type="HOGENOM" id="CLU_028647_6_0_1"/>
<proteinExistence type="predicted"/>
<feature type="region of interest" description="Disordered" evidence="1">
    <location>
        <begin position="197"/>
        <end position="221"/>
    </location>
</feature>